<protein>
    <submittedName>
        <fullName evidence="2">Uncharacterized protein</fullName>
    </submittedName>
</protein>
<dbReference type="RefSeq" id="WP_133643809.1">
    <property type="nucleotide sequence ID" value="NZ_SNYI01000002.1"/>
</dbReference>
<feature type="transmembrane region" description="Helical" evidence="1">
    <location>
        <begin position="39"/>
        <end position="63"/>
    </location>
</feature>
<comment type="caution">
    <text evidence="2">The sequence shown here is derived from an EMBL/GenBank/DDBJ whole genome shotgun (WGS) entry which is preliminary data.</text>
</comment>
<accession>A0A4R6TKG6</accession>
<keyword evidence="1" id="KW-1133">Transmembrane helix</keyword>
<name>A0A4R6TKG6_9FLAO</name>
<dbReference type="Pfam" id="PF19589">
    <property type="entry name" value="DUF6095"/>
    <property type="match status" value="1"/>
</dbReference>
<gene>
    <name evidence="2" type="ORF">CLV82_1640</name>
</gene>
<feature type="transmembrane region" description="Helical" evidence="1">
    <location>
        <begin position="12"/>
        <end position="33"/>
    </location>
</feature>
<sequence>MRTDRELLIRGVKYLGITALLMFIAPVIIYQAFKNEGHPLYIYVLILGFIFALAAVGMGFYSIRTVVNAFFNKK</sequence>
<reference evidence="2 3" key="1">
    <citation type="submission" date="2019-03" db="EMBL/GenBank/DDBJ databases">
        <title>Genomic Encyclopedia of Archaeal and Bacterial Type Strains, Phase II (KMG-II): from individual species to whole genera.</title>
        <authorList>
            <person name="Goeker M."/>
        </authorList>
    </citation>
    <scope>NUCLEOTIDE SEQUENCE [LARGE SCALE GENOMIC DNA]</scope>
    <source>
        <strain evidence="2 3">DSM 18435</strain>
    </source>
</reference>
<evidence type="ECO:0000313" key="2">
    <source>
        <dbReference type="EMBL" id="TDQ30942.1"/>
    </source>
</evidence>
<keyword evidence="3" id="KW-1185">Reference proteome</keyword>
<evidence type="ECO:0000313" key="3">
    <source>
        <dbReference type="Proteomes" id="UP000295468"/>
    </source>
</evidence>
<keyword evidence="1" id="KW-0472">Membrane</keyword>
<dbReference type="EMBL" id="SNYI01000002">
    <property type="protein sequence ID" value="TDQ30942.1"/>
    <property type="molecule type" value="Genomic_DNA"/>
</dbReference>
<dbReference type="AlphaFoldDB" id="A0A4R6TKG6"/>
<organism evidence="2 3">
    <name type="scientific">Zeaxanthinibacter enoshimensis</name>
    <dbReference type="NCBI Taxonomy" id="392009"/>
    <lineage>
        <taxon>Bacteria</taxon>
        <taxon>Pseudomonadati</taxon>
        <taxon>Bacteroidota</taxon>
        <taxon>Flavobacteriia</taxon>
        <taxon>Flavobacteriales</taxon>
        <taxon>Flavobacteriaceae</taxon>
        <taxon>Zeaxanthinibacter</taxon>
    </lineage>
</organism>
<evidence type="ECO:0000256" key="1">
    <source>
        <dbReference type="SAM" id="Phobius"/>
    </source>
</evidence>
<proteinExistence type="predicted"/>
<dbReference type="InterPro" id="IPR046077">
    <property type="entry name" value="DUF6095"/>
</dbReference>
<dbReference type="OrthoDB" id="1447634at2"/>
<keyword evidence="1" id="KW-0812">Transmembrane</keyword>
<dbReference type="Proteomes" id="UP000295468">
    <property type="component" value="Unassembled WGS sequence"/>
</dbReference>